<keyword evidence="1" id="KW-0479">Metal-binding</keyword>
<dbReference type="InterPro" id="IPR052283">
    <property type="entry name" value="GenomicStab_NeuMorph_Reg"/>
</dbReference>
<reference evidence="6" key="1">
    <citation type="submission" date="2014-05" db="EMBL/GenBank/DDBJ databases">
        <authorList>
            <person name="Chronopoulou M."/>
        </authorList>
    </citation>
    <scope>NUCLEOTIDE SEQUENCE</scope>
    <source>
        <tissue evidence="6">Whole organism</tissue>
    </source>
</reference>
<dbReference type="InterPro" id="IPR001739">
    <property type="entry name" value="Methyl_CpG_DNA-bd"/>
</dbReference>
<feature type="compositionally biased region" description="Low complexity" evidence="4">
    <location>
        <begin position="439"/>
        <end position="476"/>
    </location>
</feature>
<name>A0A0K2U8X9_LEPSM</name>
<keyword evidence="2" id="KW-0863">Zinc-finger</keyword>
<proteinExistence type="predicted"/>
<evidence type="ECO:0000313" key="6">
    <source>
        <dbReference type="EMBL" id="CDW34161.1"/>
    </source>
</evidence>
<protein>
    <recommendedName>
        <fullName evidence="5">MBD domain-containing protein</fullName>
    </recommendedName>
</protein>
<feature type="compositionally biased region" description="Polar residues" evidence="4">
    <location>
        <begin position="487"/>
        <end position="500"/>
    </location>
</feature>
<feature type="compositionally biased region" description="Gly residues" evidence="4">
    <location>
        <begin position="109"/>
        <end position="121"/>
    </location>
</feature>
<dbReference type="Pfam" id="PF12937">
    <property type="entry name" value="F-box-like"/>
    <property type="match status" value="1"/>
</dbReference>
<feature type="region of interest" description="Disordered" evidence="4">
    <location>
        <begin position="528"/>
        <end position="551"/>
    </location>
</feature>
<feature type="region of interest" description="Disordered" evidence="4">
    <location>
        <begin position="104"/>
        <end position="150"/>
    </location>
</feature>
<dbReference type="Gene3D" id="3.30.890.10">
    <property type="entry name" value="Methyl-cpg-binding Protein 2, Chain A"/>
    <property type="match status" value="1"/>
</dbReference>
<dbReference type="RefSeq" id="XP_071749992.1">
    <property type="nucleotide sequence ID" value="XM_071893891.1"/>
</dbReference>
<feature type="compositionally biased region" description="Low complexity" evidence="4">
    <location>
        <begin position="122"/>
        <end position="134"/>
    </location>
</feature>
<dbReference type="EMBL" id="HACA01016800">
    <property type="protein sequence ID" value="CDW34161.1"/>
    <property type="molecule type" value="Transcribed_RNA"/>
</dbReference>
<dbReference type="InterPro" id="IPR013083">
    <property type="entry name" value="Znf_RING/FYVE/PHD"/>
</dbReference>
<evidence type="ECO:0000256" key="4">
    <source>
        <dbReference type="SAM" id="MobiDB-lite"/>
    </source>
</evidence>
<dbReference type="RefSeq" id="XP_040582905.1">
    <property type="nucleotide sequence ID" value="XM_040726971.2"/>
</dbReference>
<dbReference type="SUPFAM" id="SSF57903">
    <property type="entry name" value="FYVE/PHD zinc finger"/>
    <property type="match status" value="1"/>
</dbReference>
<dbReference type="KEGG" id="lsm:121131536"/>
<dbReference type="Gene3D" id="3.30.40.10">
    <property type="entry name" value="Zinc/RING finger domain, C3HC4 (zinc finger)"/>
    <property type="match status" value="1"/>
</dbReference>
<dbReference type="Gene3D" id="3.80.10.10">
    <property type="entry name" value="Ribonuclease Inhibitor"/>
    <property type="match status" value="1"/>
</dbReference>
<dbReference type="InterPro" id="IPR011011">
    <property type="entry name" value="Znf_FYVE_PHD"/>
</dbReference>
<dbReference type="InterPro" id="IPR001810">
    <property type="entry name" value="F-box_dom"/>
</dbReference>
<dbReference type="SMART" id="SM00249">
    <property type="entry name" value="PHD"/>
    <property type="match status" value="1"/>
</dbReference>
<feature type="region of interest" description="Disordered" evidence="4">
    <location>
        <begin position="433"/>
        <end position="504"/>
    </location>
</feature>
<keyword evidence="3" id="KW-0862">Zinc</keyword>
<dbReference type="InterPro" id="IPR036047">
    <property type="entry name" value="F-box-like_dom_sf"/>
</dbReference>
<dbReference type="OrthoDB" id="6354161at2759"/>
<feature type="region of interest" description="Disordered" evidence="4">
    <location>
        <begin position="1"/>
        <end position="68"/>
    </location>
</feature>
<dbReference type="PROSITE" id="PS50982">
    <property type="entry name" value="MBD"/>
    <property type="match status" value="1"/>
</dbReference>
<dbReference type="InterPro" id="IPR032675">
    <property type="entry name" value="LRR_dom_sf"/>
</dbReference>
<dbReference type="GO" id="GO:0003677">
    <property type="term" value="F:DNA binding"/>
    <property type="evidence" value="ECO:0007669"/>
    <property type="project" value="InterPro"/>
</dbReference>
<dbReference type="PANTHER" id="PTHR15739">
    <property type="entry name" value="ZINC FINGER PROTEIN"/>
    <property type="match status" value="1"/>
</dbReference>
<dbReference type="InterPro" id="IPR001965">
    <property type="entry name" value="Znf_PHD"/>
</dbReference>
<dbReference type="GO" id="GO:0008270">
    <property type="term" value="F:zinc ion binding"/>
    <property type="evidence" value="ECO:0007669"/>
    <property type="project" value="UniProtKB-KW"/>
</dbReference>
<feature type="compositionally biased region" description="Acidic residues" evidence="4">
    <location>
        <begin position="1"/>
        <end position="23"/>
    </location>
</feature>
<dbReference type="GeneID" id="121131536"/>
<feature type="domain" description="MBD" evidence="5">
    <location>
        <begin position="156"/>
        <end position="229"/>
    </location>
</feature>
<dbReference type="RefSeq" id="XP_040582909.1">
    <property type="nucleotide sequence ID" value="XM_040726975.2"/>
</dbReference>
<evidence type="ECO:0000259" key="5">
    <source>
        <dbReference type="PROSITE" id="PS50982"/>
    </source>
</evidence>
<organism evidence="6">
    <name type="scientific">Lepeophtheirus salmonis</name>
    <name type="common">Salmon louse</name>
    <name type="synonym">Caligus salmonis</name>
    <dbReference type="NCBI Taxonomy" id="72036"/>
    <lineage>
        <taxon>Eukaryota</taxon>
        <taxon>Metazoa</taxon>
        <taxon>Ecdysozoa</taxon>
        <taxon>Arthropoda</taxon>
        <taxon>Crustacea</taxon>
        <taxon>Multicrustacea</taxon>
        <taxon>Hexanauplia</taxon>
        <taxon>Copepoda</taxon>
        <taxon>Siphonostomatoida</taxon>
        <taxon>Caligidae</taxon>
        <taxon>Lepeophtheirus</taxon>
    </lineage>
</organism>
<evidence type="ECO:0000256" key="3">
    <source>
        <dbReference type="ARBA" id="ARBA00022833"/>
    </source>
</evidence>
<dbReference type="PANTHER" id="PTHR15739:SF5">
    <property type="entry name" value="LD23158P"/>
    <property type="match status" value="1"/>
</dbReference>
<dbReference type="RefSeq" id="XP_040582899.1">
    <property type="nucleotide sequence ID" value="XM_040726965.2"/>
</dbReference>
<dbReference type="SUPFAM" id="SSF52047">
    <property type="entry name" value="RNI-like"/>
    <property type="match status" value="1"/>
</dbReference>
<feature type="compositionally biased region" description="Polar residues" evidence="4">
    <location>
        <begin position="541"/>
        <end position="550"/>
    </location>
</feature>
<feature type="region of interest" description="Disordered" evidence="4">
    <location>
        <begin position="323"/>
        <end position="374"/>
    </location>
</feature>
<dbReference type="CDD" id="cd15489">
    <property type="entry name" value="PHD_SF"/>
    <property type="match status" value="1"/>
</dbReference>
<dbReference type="AlphaFoldDB" id="A0A0K2U8X9"/>
<feature type="compositionally biased region" description="Low complexity" evidence="4">
    <location>
        <begin position="343"/>
        <end position="360"/>
    </location>
</feature>
<evidence type="ECO:0000256" key="2">
    <source>
        <dbReference type="ARBA" id="ARBA00022771"/>
    </source>
</evidence>
<accession>A0A0K2U8X9</accession>
<feature type="compositionally biased region" description="Basic and acidic residues" evidence="4">
    <location>
        <begin position="37"/>
        <end position="60"/>
    </location>
</feature>
<dbReference type="SUPFAM" id="SSF81383">
    <property type="entry name" value="F-box domain"/>
    <property type="match status" value="1"/>
</dbReference>
<sequence>MDPDLSDASLQEEEDMEEEEEFSLIDGSDSSLTNASEEIRGFHGWRAEEVPVRDKDKTEEECSFEPEELSRPFKPYIFRRIPAYKYLDASEEIAGFSTTTLIKSASTGSGNGSKGSGGSGSGANQHNSSSSSGSSKKKKSNVNVSITPSLSSKREWRPSSQYFKPLQMGWVREVVLSVSEGETLVFYHSPQTSNKKNKTFKLLGELETYLNHSNSGLSTLNFSFRRESMGAPYGQEIVRYENEDVEIFPNKSVEMKKMTNKPSESSTSMKLKIKNVKSLDECSPMGSAKPKKPEVNTRVINLDGDTNNLSSLLSPMLKDTLTKKTDPFSGASRSSSNGKKQGVSNSSSSFMNWPSSVSVSPATSKPTLRPKRTDHGACSIHCGGGASGFPSLSCSKCNSLFHPPCVGLGDGHSYSGYDFVCNDCSPMVEKENSAPKKVPAVSFSPVSSSSTSSSNSSNSLRNTRSSSGNNSSLSASVTVNRVHGPGYSQNSVTNPSNSTKKVPLRPIETQSVINIAGNKYLVVPAPLSKSSGSSSNIKRPASSSSSNKPQNYIPIMLKPAVGSDKLPSFEVEESSDGKLMLVPISSIGLEKIVKRKNDFEEEKQCPDTKRFCRDITSNLTCAYYALIHVFKYLTTQERIQVSKVCCLWRDLVYHPSLWKTVSLRNMKVYNWQNFTEYLNRTRAPTLDFKKMSYLKGTDETWLDVFQVAPNFRYVTKLELPKISGNFLINLASKMQKLESIVASNVSKEIDLEELTDNVRGLKEIKLKSMSGSLKISCASRFTPLLSLNLTSLSLLSIEDLCDGDIAELSSLKELRELSLGECSGVSNIFEHISALTHLKNLRLESVNVDGSLRFMERSPLEKLELVDSHLIQGFGSGFIRLRGLKKLLLIPVYKDEVAAINAEIVDFALSMPSLSHFCLGLTNEWLDSMNSILSMTSDKSAPVRDSFPILVNGVCEMYSLYKLFKTLSAALPMSKVKVLRMSQQATKVQHICTLMS</sequence>
<evidence type="ECO:0000256" key="1">
    <source>
        <dbReference type="ARBA" id="ARBA00022723"/>
    </source>
</evidence>